<feature type="transmembrane region" description="Helical" evidence="1">
    <location>
        <begin position="16"/>
        <end position="34"/>
    </location>
</feature>
<accession>A0A151B059</accession>
<dbReference type="EMBL" id="LTBA01000033">
    <property type="protein sequence ID" value="KYH33291.1"/>
    <property type="molecule type" value="Genomic_DNA"/>
</dbReference>
<reference evidence="2 3" key="1">
    <citation type="submission" date="2016-02" db="EMBL/GenBank/DDBJ databases">
        <title>Genome sequence of Clostridium tepidiprofundi DSM 19306.</title>
        <authorList>
            <person name="Poehlein A."/>
            <person name="Daniel R."/>
        </authorList>
    </citation>
    <scope>NUCLEOTIDE SEQUENCE [LARGE SCALE GENOMIC DNA]</scope>
    <source>
        <strain evidence="2 3">DSM 19306</strain>
    </source>
</reference>
<dbReference type="AlphaFoldDB" id="A0A151B059"/>
<gene>
    <name evidence="2" type="ORF">CLTEP_21490</name>
</gene>
<dbReference type="Proteomes" id="UP000075531">
    <property type="component" value="Unassembled WGS sequence"/>
</dbReference>
<proteinExistence type="predicted"/>
<keyword evidence="1" id="KW-0472">Membrane</keyword>
<keyword evidence="1" id="KW-0812">Transmembrane</keyword>
<keyword evidence="1" id="KW-1133">Transmembrane helix</keyword>
<protein>
    <submittedName>
        <fullName evidence="2">Uncharacterized protein</fullName>
    </submittedName>
</protein>
<comment type="caution">
    <text evidence="2">The sequence shown here is derived from an EMBL/GenBank/DDBJ whole genome shotgun (WGS) entry which is preliminary data.</text>
</comment>
<evidence type="ECO:0000256" key="1">
    <source>
        <dbReference type="SAM" id="Phobius"/>
    </source>
</evidence>
<name>A0A151B059_9CLOT</name>
<organism evidence="2 3">
    <name type="scientific">Clostridium tepidiprofundi DSM 19306</name>
    <dbReference type="NCBI Taxonomy" id="1121338"/>
    <lineage>
        <taxon>Bacteria</taxon>
        <taxon>Bacillati</taxon>
        <taxon>Bacillota</taxon>
        <taxon>Clostridia</taxon>
        <taxon>Eubacteriales</taxon>
        <taxon>Clostridiaceae</taxon>
        <taxon>Clostridium</taxon>
    </lineage>
</organism>
<evidence type="ECO:0000313" key="2">
    <source>
        <dbReference type="EMBL" id="KYH33291.1"/>
    </source>
</evidence>
<evidence type="ECO:0000313" key="3">
    <source>
        <dbReference type="Proteomes" id="UP000075531"/>
    </source>
</evidence>
<sequence length="303" mass="34613">MKYDNALLYNKLRKKLFVFVTSVIFVSVFMYQSTGHKVFAICKLANLKMVDGGETIYDKAIKSDSEYLKTIFKKNSSVALNKENKALIGIEGTVVTVRKNKLTINISNSSENSLKEHLINITVEGHMPVLDKNDIIAANVKKQSVGYVSNDIYKRINGIYYDFNNNKCSIPDFAYEIISRPFMVKGDITDVDTELKWLNVKINKIFHNAGPVDSPYKLYENIKLKILIPYGGKLSDKEKNSMRKFLRKGKDIIVTCSQYNNVLTNKKCLGVFPSDIYYIDNGKFYDVNNKEEKIENVDSISKQ</sequence>
<keyword evidence="3" id="KW-1185">Reference proteome</keyword>
<dbReference type="PATRIC" id="fig|1121338.3.peg.2237"/>
<dbReference type="RefSeq" id="WP_066826563.1">
    <property type="nucleotide sequence ID" value="NZ_LTBA01000033.1"/>
</dbReference>